<evidence type="ECO:0000256" key="2">
    <source>
        <dbReference type="ARBA" id="ARBA00022679"/>
    </source>
</evidence>
<evidence type="ECO:0000313" key="8">
    <source>
        <dbReference type="Proteomes" id="UP000192050"/>
    </source>
</evidence>
<dbReference type="NCBIfam" id="TIGR01930">
    <property type="entry name" value="AcCoA-C-Actrans"/>
    <property type="match status" value="1"/>
</dbReference>
<evidence type="ECO:0000256" key="1">
    <source>
        <dbReference type="ARBA" id="ARBA00010982"/>
    </source>
</evidence>
<reference evidence="7 8" key="1">
    <citation type="submission" date="2011-10" db="EMBL/GenBank/DDBJ databases">
        <title>Metabolic and evolutionary patterns in the extreme acidophile Ferroplasma acidiphilum.</title>
        <authorList>
            <person name="Golyshina O.V."/>
            <person name="Kozyavkin S.A."/>
            <person name="Tatusov R.L."/>
            <person name="Slesarev A.I."/>
            <person name="Golyshin P.N."/>
        </authorList>
    </citation>
    <scope>NUCLEOTIDE SEQUENCE [LARGE SCALE GENOMIC DNA]</scope>
    <source>
        <strain evidence="8">Y</strain>
    </source>
</reference>
<dbReference type="SUPFAM" id="SSF53901">
    <property type="entry name" value="Thiolase-like"/>
    <property type="match status" value="1"/>
</dbReference>
<dbReference type="AlphaFoldDB" id="A0A1V0N431"/>
<feature type="domain" description="Thiolase N-terminal" evidence="5">
    <location>
        <begin position="8"/>
        <end position="255"/>
    </location>
</feature>
<dbReference type="GeneID" id="31676479"/>
<evidence type="ECO:0000256" key="3">
    <source>
        <dbReference type="ARBA" id="ARBA00023229"/>
    </source>
</evidence>
<keyword evidence="2 7" id="KW-0808">Transferase</keyword>
<sequence>MNNSGNTVYIIDSKRTPIGKRNGSLKDVHPVDLLGNLTRDTLAINKIDPHWIDDVITGCVDQVGNQGADIARNSWLSAGLPESTPGVTIDRQCGSSLQAIEFAKNGIISGDYNIAIASGVESMTRIPILSTIKDANPVTESLNLRYKMNNEWFSQAYGAELIAEKYGILREDMDFLGYTSHMRASQSRNVFQHEILPVKNNGNTILEKDEGIRDSPDLKKMNQLPPAFPNLKLVTAGNSSQISDGASIAILASEDAVEEYNLKPVAKIVSTAAVGVNPVTMLTGPIPVTKKVLDRAGMKIEDIDVFEVNEAFASVVLAWEKELNVPHEKVNVKGGAVALGHPLGATGTRIVSTMVNILNTRKLHYGLIAICEGGGMANGAIIERVE</sequence>
<feature type="domain" description="Thiolase C-terminal" evidence="6">
    <location>
        <begin position="262"/>
        <end position="384"/>
    </location>
</feature>
<dbReference type="Pfam" id="PF02803">
    <property type="entry name" value="Thiolase_C"/>
    <property type="match status" value="1"/>
</dbReference>
<dbReference type="Pfam" id="PF00108">
    <property type="entry name" value="Thiolase_N"/>
    <property type="match status" value="1"/>
</dbReference>
<dbReference type="PANTHER" id="PTHR43365">
    <property type="entry name" value="BLR7806 PROTEIN"/>
    <property type="match status" value="1"/>
</dbReference>
<evidence type="ECO:0000256" key="4">
    <source>
        <dbReference type="ARBA" id="ARBA00023315"/>
    </source>
</evidence>
<dbReference type="CDD" id="cd00751">
    <property type="entry name" value="thiolase"/>
    <property type="match status" value="1"/>
</dbReference>
<dbReference type="InterPro" id="IPR020613">
    <property type="entry name" value="Thiolase_CS"/>
</dbReference>
<gene>
    <name evidence="7" type="ORF">FAD_0980</name>
</gene>
<dbReference type="OrthoDB" id="25212at2157"/>
<dbReference type="EMBL" id="CP015363">
    <property type="protein sequence ID" value="ARD84861.1"/>
    <property type="molecule type" value="Genomic_DNA"/>
</dbReference>
<evidence type="ECO:0000259" key="6">
    <source>
        <dbReference type="Pfam" id="PF02803"/>
    </source>
</evidence>
<evidence type="ECO:0000313" key="7">
    <source>
        <dbReference type="EMBL" id="ARD84861.1"/>
    </source>
</evidence>
<keyword evidence="8" id="KW-1185">Reference proteome</keyword>
<dbReference type="GO" id="GO:0008299">
    <property type="term" value="P:isoprenoid biosynthetic process"/>
    <property type="evidence" value="ECO:0007669"/>
    <property type="project" value="UniProtKB-KW"/>
</dbReference>
<dbReference type="InterPro" id="IPR002155">
    <property type="entry name" value="Thiolase"/>
</dbReference>
<name>A0A1V0N431_9ARCH</name>
<dbReference type="InterPro" id="IPR016039">
    <property type="entry name" value="Thiolase-like"/>
</dbReference>
<evidence type="ECO:0000259" key="5">
    <source>
        <dbReference type="Pfam" id="PF00108"/>
    </source>
</evidence>
<accession>A0A1V0N431</accession>
<keyword evidence="3" id="KW-0414">Isoprene biosynthesis</keyword>
<dbReference type="RefSeq" id="WP_081142275.1">
    <property type="nucleotide sequence ID" value="NZ_CP015363.1"/>
</dbReference>
<dbReference type="PANTHER" id="PTHR43365:SF1">
    <property type="entry name" value="ACETYL-COA C-ACYLTRANSFERASE"/>
    <property type="match status" value="1"/>
</dbReference>
<dbReference type="STRING" id="74969.FAD_0980"/>
<dbReference type="PROSITE" id="PS00737">
    <property type="entry name" value="THIOLASE_2"/>
    <property type="match status" value="1"/>
</dbReference>
<dbReference type="GO" id="GO:0016747">
    <property type="term" value="F:acyltransferase activity, transferring groups other than amino-acyl groups"/>
    <property type="evidence" value="ECO:0007669"/>
    <property type="project" value="InterPro"/>
</dbReference>
<dbReference type="InterPro" id="IPR020616">
    <property type="entry name" value="Thiolase_N"/>
</dbReference>
<dbReference type="InterPro" id="IPR020617">
    <property type="entry name" value="Thiolase_C"/>
</dbReference>
<dbReference type="KEGG" id="fai:FAD_0980"/>
<organism evidence="7 8">
    <name type="scientific">Ferroplasma acidiphilum</name>
    <dbReference type="NCBI Taxonomy" id="74969"/>
    <lineage>
        <taxon>Archaea</taxon>
        <taxon>Methanobacteriati</taxon>
        <taxon>Thermoplasmatota</taxon>
        <taxon>Thermoplasmata</taxon>
        <taxon>Thermoplasmatales</taxon>
        <taxon>Ferroplasmaceae</taxon>
        <taxon>Ferroplasma</taxon>
    </lineage>
</organism>
<dbReference type="InterPro" id="IPR020610">
    <property type="entry name" value="Thiolase_AS"/>
</dbReference>
<comment type="similarity">
    <text evidence="1">Belongs to the thiolase-like superfamily. Thiolase family.</text>
</comment>
<protein>
    <submittedName>
        <fullName evidence="7">Acetyl-CoA acetyltransferase</fullName>
    </submittedName>
</protein>
<dbReference type="PROSITE" id="PS00099">
    <property type="entry name" value="THIOLASE_3"/>
    <property type="match status" value="1"/>
</dbReference>
<dbReference type="Gene3D" id="3.40.47.10">
    <property type="match status" value="2"/>
</dbReference>
<proteinExistence type="inferred from homology"/>
<dbReference type="Proteomes" id="UP000192050">
    <property type="component" value="Chromosome"/>
</dbReference>
<keyword evidence="4" id="KW-0012">Acyltransferase</keyword>
<dbReference type="PIRSF" id="PIRSF000429">
    <property type="entry name" value="Ac-CoA_Ac_transf"/>
    <property type="match status" value="1"/>
</dbReference>